<feature type="transmembrane region" description="Helical" evidence="1">
    <location>
        <begin position="75"/>
        <end position="95"/>
    </location>
</feature>
<keyword evidence="1" id="KW-0472">Membrane</keyword>
<dbReference type="Pfam" id="PF15860">
    <property type="entry name" value="DUF4728"/>
    <property type="match status" value="1"/>
</dbReference>
<dbReference type="AlphaFoldDB" id="A0A1I8PZ05"/>
<dbReference type="InterPro" id="IPR031720">
    <property type="entry name" value="DUF4728"/>
</dbReference>
<dbReference type="OrthoDB" id="8118226at2759"/>
<proteinExistence type="predicted"/>
<evidence type="ECO:0000313" key="3">
    <source>
        <dbReference type="Proteomes" id="UP000095300"/>
    </source>
</evidence>
<protein>
    <submittedName>
        <fullName evidence="2">Uncharacterized protein</fullName>
    </submittedName>
</protein>
<feature type="transmembrane region" description="Helical" evidence="1">
    <location>
        <begin position="50"/>
        <end position="68"/>
    </location>
</feature>
<dbReference type="Proteomes" id="UP000095300">
    <property type="component" value="Unassembled WGS sequence"/>
</dbReference>
<dbReference type="VEuPathDB" id="VectorBase:SCAU012371"/>
<evidence type="ECO:0000313" key="2">
    <source>
        <dbReference type="EnsemblMetazoa" id="SCAU012371-PA"/>
    </source>
</evidence>
<accession>A0A1I8PZ05</accession>
<keyword evidence="1" id="KW-1133">Transmembrane helix</keyword>
<keyword evidence="3" id="KW-1185">Reference proteome</keyword>
<gene>
    <name evidence="2" type="primary">106093900</name>
</gene>
<keyword evidence="1" id="KW-0812">Transmembrane</keyword>
<feature type="transmembrane region" description="Helical" evidence="1">
    <location>
        <begin position="12"/>
        <end position="30"/>
    </location>
</feature>
<organism evidence="2 3">
    <name type="scientific">Stomoxys calcitrans</name>
    <name type="common">Stable fly</name>
    <name type="synonym">Conops calcitrans</name>
    <dbReference type="NCBI Taxonomy" id="35570"/>
    <lineage>
        <taxon>Eukaryota</taxon>
        <taxon>Metazoa</taxon>
        <taxon>Ecdysozoa</taxon>
        <taxon>Arthropoda</taxon>
        <taxon>Hexapoda</taxon>
        <taxon>Insecta</taxon>
        <taxon>Pterygota</taxon>
        <taxon>Neoptera</taxon>
        <taxon>Endopterygota</taxon>
        <taxon>Diptera</taxon>
        <taxon>Brachycera</taxon>
        <taxon>Muscomorpha</taxon>
        <taxon>Muscoidea</taxon>
        <taxon>Muscidae</taxon>
        <taxon>Stomoxys</taxon>
    </lineage>
</organism>
<name>A0A1I8PZ05_STOCA</name>
<evidence type="ECO:0000256" key="1">
    <source>
        <dbReference type="SAM" id="Phobius"/>
    </source>
</evidence>
<feature type="transmembrane region" description="Helical" evidence="1">
    <location>
        <begin position="110"/>
        <end position="130"/>
    </location>
</feature>
<sequence>MATDILTRQSVIIGAFSTVISLICLLRESLDLWDNWEWKDTEDLDEHYGNIMLYGTVSLFSIFLIWGVHKRRHLLMAPWLLCSFALVGIYIYALACNFKHLPLVRVETLAVYLATIGAQILILYTLCSLFSQIRHERSEEQKAKRNNYRKI</sequence>
<dbReference type="KEGG" id="scac:106093900"/>
<reference evidence="2" key="1">
    <citation type="submission" date="2020-05" db="UniProtKB">
        <authorList>
            <consortium name="EnsemblMetazoa"/>
        </authorList>
    </citation>
    <scope>IDENTIFICATION</scope>
    <source>
        <strain evidence="2">USDA</strain>
    </source>
</reference>
<dbReference type="EnsemblMetazoa" id="SCAU012371-RA">
    <property type="protein sequence ID" value="SCAU012371-PA"/>
    <property type="gene ID" value="SCAU012371"/>
</dbReference>